<name>A0A644XR98_9ZZZZ</name>
<dbReference type="InterPro" id="IPR022625">
    <property type="entry name" value="TypeI_RM_Rsu_C"/>
</dbReference>
<dbReference type="Pfam" id="PF12008">
    <property type="entry name" value="EcoR124_C"/>
    <property type="match status" value="1"/>
</dbReference>
<evidence type="ECO:0000313" key="3">
    <source>
        <dbReference type="EMBL" id="MPM18655.1"/>
    </source>
</evidence>
<organism evidence="3">
    <name type="scientific">bioreactor metagenome</name>
    <dbReference type="NCBI Taxonomy" id="1076179"/>
    <lineage>
        <taxon>unclassified sequences</taxon>
        <taxon>metagenomes</taxon>
        <taxon>ecological metagenomes</taxon>
    </lineage>
</organism>
<reference evidence="3" key="1">
    <citation type="submission" date="2019-08" db="EMBL/GenBank/DDBJ databases">
        <authorList>
            <person name="Kucharzyk K."/>
            <person name="Murdoch R.W."/>
            <person name="Higgins S."/>
            <person name="Loffler F."/>
        </authorList>
    </citation>
    <scope>NUCLEOTIDE SEQUENCE</scope>
</reference>
<proteinExistence type="predicted"/>
<dbReference type="EMBL" id="VSSQ01003025">
    <property type="protein sequence ID" value="MPM18655.1"/>
    <property type="molecule type" value="Genomic_DNA"/>
</dbReference>
<protein>
    <recommendedName>
        <fullName evidence="1">Type I restriction enzyme R protein C-terminal domain-containing protein</fullName>
    </recommendedName>
</protein>
<evidence type="ECO:0000259" key="1">
    <source>
        <dbReference type="Pfam" id="PF12008"/>
    </source>
</evidence>
<feature type="domain" description="Type I restriction enzyme R protein C-terminal" evidence="1">
    <location>
        <begin position="10"/>
        <end position="210"/>
    </location>
</feature>
<evidence type="ECO:0000313" key="2">
    <source>
        <dbReference type="EMBL" id="MPM18652.1"/>
    </source>
</evidence>
<sequence length="249" mass="28634">MFLDAALIQDFTWKRLEYTFKDENGNPLTIKLALDEKIYKILVQRYKELSAPVGPVGPVDPDLPYDLDGYLMTIDTASIDADYMNARFEKYKKLLQQGNSDAAKAAEDELHKTFATLSKEDQKFANIFLHDIQRGDFVPEDGKTLRDYITEYRTRAKNDQIHRCAFILGIDEEKLRRIMSSGVTKENINDYGRYDDLVSGYDKQKAKSYFEFLEGKKLIPPQVYPKVNNQLRDFILSGGYDLNIPGTDA</sequence>
<accession>A0A644XR98</accession>
<dbReference type="EMBL" id="VSSQ01003025">
    <property type="protein sequence ID" value="MPM18652.1"/>
    <property type="molecule type" value="Genomic_DNA"/>
</dbReference>
<comment type="caution">
    <text evidence="3">The sequence shown here is derived from an EMBL/GenBank/DDBJ whole genome shotgun (WGS) entry which is preliminary data.</text>
</comment>
<dbReference type="AlphaFoldDB" id="A0A644XR98"/>
<gene>
    <name evidence="2" type="ORF">SDC9_65065</name>
    <name evidence="3" type="ORF">SDC9_65068</name>
</gene>